<dbReference type="EMBL" id="JALJOU010000030">
    <property type="protein sequence ID" value="KAK9834988.1"/>
    <property type="molecule type" value="Genomic_DNA"/>
</dbReference>
<dbReference type="InterPro" id="IPR012164">
    <property type="entry name" value="Rpa12/Rpb9/Rpc10/TFS"/>
</dbReference>
<feature type="binding site" evidence="8">
    <location>
        <position position="118"/>
    </location>
    <ligand>
        <name>Zn(2+)</name>
        <dbReference type="ChEBI" id="CHEBI:29105"/>
        <label>2</label>
    </ligand>
</feature>
<proteinExistence type="inferred from homology"/>
<gene>
    <name evidence="11" type="ORF">WJX81_002300</name>
</gene>
<dbReference type="InterPro" id="IPR034004">
    <property type="entry name" value="Zn_ribbon_RPA12_C"/>
</dbReference>
<evidence type="ECO:0000256" key="8">
    <source>
        <dbReference type="PIRSR" id="PIRSR005586-1"/>
    </source>
</evidence>
<organism evidence="11 12">
    <name type="scientific">Elliptochloris bilobata</name>
    <dbReference type="NCBI Taxonomy" id="381761"/>
    <lineage>
        <taxon>Eukaryota</taxon>
        <taxon>Viridiplantae</taxon>
        <taxon>Chlorophyta</taxon>
        <taxon>core chlorophytes</taxon>
        <taxon>Trebouxiophyceae</taxon>
        <taxon>Trebouxiophyceae incertae sedis</taxon>
        <taxon>Elliptochloris clade</taxon>
        <taxon>Elliptochloris</taxon>
    </lineage>
</organism>
<dbReference type="GO" id="GO:0003899">
    <property type="term" value="F:DNA-directed RNA polymerase activity"/>
    <property type="evidence" value="ECO:0007669"/>
    <property type="project" value="InterPro"/>
</dbReference>
<keyword evidence="2 7" id="KW-0240">DNA-directed RNA polymerase</keyword>
<comment type="subcellular location">
    <subcellularLocation>
        <location evidence="1">Nucleus</location>
        <location evidence="1">Nucleolus</location>
    </subcellularLocation>
</comment>
<dbReference type="PROSITE" id="PS51133">
    <property type="entry name" value="ZF_TFIIS_2"/>
    <property type="match status" value="1"/>
</dbReference>
<dbReference type="Proteomes" id="UP001445335">
    <property type="component" value="Unassembled WGS sequence"/>
</dbReference>
<keyword evidence="4 9" id="KW-0863">Zinc-finger</keyword>
<keyword evidence="3 8" id="KW-0479">Metal-binding</keyword>
<evidence type="ECO:0000256" key="3">
    <source>
        <dbReference type="ARBA" id="ARBA00022723"/>
    </source>
</evidence>
<dbReference type="AlphaFoldDB" id="A0AAW1RMX2"/>
<keyword evidence="5 8" id="KW-0862">Zinc</keyword>
<keyword evidence="7" id="KW-0804">Transcription</keyword>
<feature type="binding site" evidence="8">
    <location>
        <position position="90"/>
    </location>
    <ligand>
        <name>Zn(2+)</name>
        <dbReference type="ChEBI" id="CHEBI:29105"/>
        <label>2</label>
    </ligand>
</feature>
<keyword evidence="12" id="KW-1185">Reference proteome</keyword>
<evidence type="ECO:0000256" key="1">
    <source>
        <dbReference type="ARBA" id="ARBA00004604"/>
    </source>
</evidence>
<dbReference type="SUPFAM" id="SSF57783">
    <property type="entry name" value="Zinc beta-ribbon"/>
    <property type="match status" value="1"/>
</dbReference>
<evidence type="ECO:0000313" key="12">
    <source>
        <dbReference type="Proteomes" id="UP001445335"/>
    </source>
</evidence>
<feature type="binding site" evidence="8">
    <location>
        <position position="87"/>
    </location>
    <ligand>
        <name>Zn(2+)</name>
        <dbReference type="ChEBI" id="CHEBI:29105"/>
        <label>2</label>
    </ligand>
</feature>
<evidence type="ECO:0000256" key="7">
    <source>
        <dbReference type="PIRNR" id="PIRNR005586"/>
    </source>
</evidence>
<evidence type="ECO:0000256" key="5">
    <source>
        <dbReference type="ARBA" id="ARBA00022833"/>
    </source>
</evidence>
<name>A0AAW1RMX2_9CHLO</name>
<protein>
    <recommendedName>
        <fullName evidence="7">DNA-directed RNA polymerase subunit</fullName>
    </recommendedName>
</protein>
<evidence type="ECO:0000313" key="11">
    <source>
        <dbReference type="EMBL" id="KAK9834988.1"/>
    </source>
</evidence>
<sequence>MAARDSLFCPHTGSLLQFDAARGVARCPLSGWEKSLAEMSGEKVVSRTDIHEYRRRFNLDPLVKQVSREEEVLQQQGRTRATVDDECPKCKHPFMEYYTRQLRSADEGQTIFYECPNCRFKYQQNS</sequence>
<comment type="function">
    <text evidence="7">DNA-dependent RNA polymerase catalyzes the transcription of DNA into RNA using the four ribonucleoside triphosphates as substrates.</text>
</comment>
<keyword evidence="6 7" id="KW-0539">Nucleus</keyword>
<dbReference type="GO" id="GO:0006363">
    <property type="term" value="P:termination of RNA polymerase I transcription"/>
    <property type="evidence" value="ECO:0007669"/>
    <property type="project" value="TreeGrafter"/>
</dbReference>
<evidence type="ECO:0000256" key="9">
    <source>
        <dbReference type="PROSITE-ProRule" id="PRU00472"/>
    </source>
</evidence>
<dbReference type="GO" id="GO:0003676">
    <property type="term" value="F:nucleic acid binding"/>
    <property type="evidence" value="ECO:0007669"/>
    <property type="project" value="InterPro"/>
</dbReference>
<dbReference type="PANTHER" id="PTHR11239">
    <property type="entry name" value="DNA-DIRECTED RNA POLYMERASE"/>
    <property type="match status" value="1"/>
</dbReference>
<reference evidence="11 12" key="1">
    <citation type="journal article" date="2024" name="Nat. Commun.">
        <title>Phylogenomics reveals the evolutionary origins of lichenization in chlorophyte algae.</title>
        <authorList>
            <person name="Puginier C."/>
            <person name="Libourel C."/>
            <person name="Otte J."/>
            <person name="Skaloud P."/>
            <person name="Haon M."/>
            <person name="Grisel S."/>
            <person name="Petersen M."/>
            <person name="Berrin J.G."/>
            <person name="Delaux P.M."/>
            <person name="Dal Grande F."/>
            <person name="Keller J."/>
        </authorList>
    </citation>
    <scope>NUCLEOTIDE SEQUENCE [LARGE SCALE GENOMIC DNA]</scope>
    <source>
        <strain evidence="11 12">SAG 245.80</strain>
    </source>
</reference>
<comment type="caution">
    <text evidence="11">The sequence shown here is derived from an EMBL/GenBank/DDBJ whole genome shotgun (WGS) entry which is preliminary data.</text>
</comment>
<evidence type="ECO:0000256" key="6">
    <source>
        <dbReference type="ARBA" id="ARBA00023242"/>
    </source>
</evidence>
<evidence type="ECO:0000256" key="2">
    <source>
        <dbReference type="ARBA" id="ARBA00022478"/>
    </source>
</evidence>
<accession>A0AAW1RMX2</accession>
<evidence type="ECO:0000256" key="4">
    <source>
        <dbReference type="ARBA" id="ARBA00022771"/>
    </source>
</evidence>
<comment type="similarity">
    <text evidence="7">Belongs to the archaeal rpoM/eukaryotic RPA12/RPB9/RPC11 RNA polymerase family.</text>
</comment>
<feature type="domain" description="TFIIS-type" evidence="10">
    <location>
        <begin position="83"/>
        <end position="123"/>
    </location>
</feature>
<dbReference type="InterPro" id="IPR001222">
    <property type="entry name" value="Znf_TFIIS"/>
</dbReference>
<dbReference type="GO" id="GO:0005736">
    <property type="term" value="C:RNA polymerase I complex"/>
    <property type="evidence" value="ECO:0007669"/>
    <property type="project" value="TreeGrafter"/>
</dbReference>
<feature type="binding site" evidence="8">
    <location>
        <position position="115"/>
    </location>
    <ligand>
        <name>Zn(2+)</name>
        <dbReference type="ChEBI" id="CHEBI:29105"/>
        <label>2</label>
    </ligand>
</feature>
<dbReference type="Pfam" id="PF01096">
    <property type="entry name" value="Zn_ribbon_TFIIS"/>
    <property type="match status" value="1"/>
</dbReference>
<dbReference type="Gene3D" id="2.20.25.10">
    <property type="match status" value="1"/>
</dbReference>
<evidence type="ECO:0000259" key="10">
    <source>
        <dbReference type="PROSITE" id="PS51133"/>
    </source>
</evidence>
<dbReference type="PANTHER" id="PTHR11239:SF14">
    <property type="entry name" value="DNA-DIRECTED RNA POLYMERASE I SUBUNIT RPA12"/>
    <property type="match status" value="1"/>
</dbReference>
<dbReference type="PIRSF" id="PIRSF005586">
    <property type="entry name" value="RNApol_RpoM"/>
    <property type="match status" value="1"/>
</dbReference>
<dbReference type="GO" id="GO:0008270">
    <property type="term" value="F:zinc ion binding"/>
    <property type="evidence" value="ECO:0007669"/>
    <property type="project" value="UniProtKB-KW"/>
</dbReference>
<dbReference type="CDD" id="cd10507">
    <property type="entry name" value="Zn-ribbon_RPA12"/>
    <property type="match status" value="1"/>
</dbReference>
<dbReference type="SMART" id="SM00440">
    <property type="entry name" value="ZnF_C2C2"/>
    <property type="match status" value="1"/>
</dbReference>